<evidence type="ECO:0000313" key="1">
    <source>
        <dbReference type="EMBL" id="EPS97960.1"/>
    </source>
</evidence>
<dbReference type="InParanoid" id="S8F8G8"/>
<dbReference type="HOGENOM" id="CLU_093362_0_0_1"/>
<name>S8F8G8_FOMSC</name>
<evidence type="ECO:0000313" key="2">
    <source>
        <dbReference type="Proteomes" id="UP000015241"/>
    </source>
</evidence>
<gene>
    <name evidence="1" type="ORF">FOMPIDRAFT_1127370</name>
</gene>
<sequence length="287" mass="32233">MHVSRAAGAINPSQQVNTFLQNWNATSGHASTLPKYIKTLLKTGKDFNVSIAAVKLDRYIKGNMPMWYHLSSNKALRRLDNTPRSECLRESHNVTTVMDLLKMINKPSKPFSGKTRAHKEHNRCACWACKDDREKGCTKPRTCREAVRKLLSNLTEKWHPEREAPQDNLTLTHRRQEKNAEVLEDGGNFLFDPSITEKRGISGALRVFATPDAIDRPVATRSKRSIIVQQEMTTGYIITIPATKTTPENAAERAKGLVYYGSADPQNTSVIPSTTEEETTNELLEIA</sequence>
<dbReference type="EMBL" id="KE504170">
    <property type="protein sequence ID" value="EPS97960.1"/>
    <property type="molecule type" value="Genomic_DNA"/>
</dbReference>
<dbReference type="AlphaFoldDB" id="S8F8G8"/>
<protein>
    <submittedName>
        <fullName evidence="1">Uncharacterized protein</fullName>
    </submittedName>
</protein>
<accession>S8F8G8</accession>
<keyword evidence="2" id="KW-1185">Reference proteome</keyword>
<organism evidence="1 2">
    <name type="scientific">Fomitopsis schrenkii</name>
    <name type="common">Brown rot fungus</name>
    <dbReference type="NCBI Taxonomy" id="2126942"/>
    <lineage>
        <taxon>Eukaryota</taxon>
        <taxon>Fungi</taxon>
        <taxon>Dikarya</taxon>
        <taxon>Basidiomycota</taxon>
        <taxon>Agaricomycotina</taxon>
        <taxon>Agaricomycetes</taxon>
        <taxon>Polyporales</taxon>
        <taxon>Fomitopsis</taxon>
    </lineage>
</organism>
<dbReference type="Proteomes" id="UP000015241">
    <property type="component" value="Unassembled WGS sequence"/>
</dbReference>
<proteinExistence type="predicted"/>
<dbReference type="OrthoDB" id="2205812at2759"/>
<feature type="non-terminal residue" evidence="1">
    <location>
        <position position="287"/>
    </location>
</feature>
<reference evidence="1 2" key="1">
    <citation type="journal article" date="2012" name="Science">
        <title>The Paleozoic origin of enzymatic lignin decomposition reconstructed from 31 fungal genomes.</title>
        <authorList>
            <person name="Floudas D."/>
            <person name="Binder M."/>
            <person name="Riley R."/>
            <person name="Barry K."/>
            <person name="Blanchette R.A."/>
            <person name="Henrissat B."/>
            <person name="Martinez A.T."/>
            <person name="Otillar R."/>
            <person name="Spatafora J.W."/>
            <person name="Yadav J.S."/>
            <person name="Aerts A."/>
            <person name="Benoit I."/>
            <person name="Boyd A."/>
            <person name="Carlson A."/>
            <person name="Copeland A."/>
            <person name="Coutinho P.M."/>
            <person name="de Vries R.P."/>
            <person name="Ferreira P."/>
            <person name="Findley K."/>
            <person name="Foster B."/>
            <person name="Gaskell J."/>
            <person name="Glotzer D."/>
            <person name="Gorecki P."/>
            <person name="Heitman J."/>
            <person name="Hesse C."/>
            <person name="Hori C."/>
            <person name="Igarashi K."/>
            <person name="Jurgens J.A."/>
            <person name="Kallen N."/>
            <person name="Kersten P."/>
            <person name="Kohler A."/>
            <person name="Kuees U."/>
            <person name="Kumar T.K.A."/>
            <person name="Kuo A."/>
            <person name="LaButti K."/>
            <person name="Larrondo L.F."/>
            <person name="Lindquist E."/>
            <person name="Ling A."/>
            <person name="Lombard V."/>
            <person name="Lucas S."/>
            <person name="Lundell T."/>
            <person name="Martin R."/>
            <person name="McLaughlin D.J."/>
            <person name="Morgenstern I."/>
            <person name="Morin E."/>
            <person name="Murat C."/>
            <person name="Nagy L.G."/>
            <person name="Nolan M."/>
            <person name="Ohm R.A."/>
            <person name="Patyshakuliyeva A."/>
            <person name="Rokas A."/>
            <person name="Ruiz-Duenas F.J."/>
            <person name="Sabat G."/>
            <person name="Salamov A."/>
            <person name="Samejima M."/>
            <person name="Schmutz J."/>
            <person name="Slot J.C."/>
            <person name="St John F."/>
            <person name="Stenlid J."/>
            <person name="Sun H."/>
            <person name="Sun S."/>
            <person name="Syed K."/>
            <person name="Tsang A."/>
            <person name="Wiebenga A."/>
            <person name="Young D."/>
            <person name="Pisabarro A."/>
            <person name="Eastwood D.C."/>
            <person name="Martin F."/>
            <person name="Cullen D."/>
            <person name="Grigoriev I.V."/>
            <person name="Hibbett D.S."/>
        </authorList>
    </citation>
    <scope>NUCLEOTIDE SEQUENCE</scope>
    <source>
        <strain evidence="2">FP-58527</strain>
    </source>
</reference>